<evidence type="ECO:0000313" key="7">
    <source>
        <dbReference type="EMBL" id="GAU18654.1"/>
    </source>
</evidence>
<feature type="domain" description="NB-ARC" evidence="5">
    <location>
        <begin position="152"/>
        <end position="314"/>
    </location>
</feature>
<keyword evidence="3" id="KW-0611">Plant defense</keyword>
<dbReference type="SUPFAM" id="SSF52047">
    <property type="entry name" value="RNI-like"/>
    <property type="match status" value="1"/>
</dbReference>
<dbReference type="GO" id="GO:0006952">
    <property type="term" value="P:defense response"/>
    <property type="evidence" value="ECO:0007669"/>
    <property type="project" value="UniProtKB-KW"/>
</dbReference>
<dbReference type="Gene3D" id="3.40.50.300">
    <property type="entry name" value="P-loop containing nucleotide triphosphate hydrolases"/>
    <property type="match status" value="1"/>
</dbReference>
<feature type="domain" description="Disease resistance protein At4g27190-like leucine-rich repeats" evidence="6">
    <location>
        <begin position="716"/>
        <end position="820"/>
    </location>
</feature>
<dbReference type="PANTHER" id="PTHR33463">
    <property type="entry name" value="NB-ARC DOMAIN-CONTAINING PROTEIN-RELATED"/>
    <property type="match status" value="1"/>
</dbReference>
<dbReference type="EMBL" id="DF973188">
    <property type="protein sequence ID" value="GAU18654.1"/>
    <property type="molecule type" value="Genomic_DNA"/>
</dbReference>
<dbReference type="Gene3D" id="1.10.8.430">
    <property type="entry name" value="Helical domain of apoptotic protease-activating factors"/>
    <property type="match status" value="1"/>
</dbReference>
<evidence type="ECO:0000256" key="4">
    <source>
        <dbReference type="ARBA" id="ARBA00022840"/>
    </source>
</evidence>
<accession>A0A2Z6LM25</accession>
<name>A0A2Z6LM25_TRISU</name>
<evidence type="ECO:0000256" key="2">
    <source>
        <dbReference type="ARBA" id="ARBA00022741"/>
    </source>
</evidence>
<sequence length="1261" mass="143388">MGSFLTDLVKPYVEKLINGAITESSYICCFTCIAKDFEEGKARLEVERTTFKQRIDVATRRGEDVQANALLWAKEAEELIQEDTKTKQKCSFGFCCHCIWRYKRGKKLANKKEQIKKLMETGKELAIGLPTHLPDVDRYSSQHYIPFKSRESECKELFDALNDDNNYIVGLQGMGGTGKTTLVREVGKKLKQSKQFTQVVDTTVSFSPDIKKIQDDLAGPLGLKFDDCNESDRPKKLWSRLTNGEKILIILDDVWGDIDFYGIGIPERDKRKGCSVLVTTRNLLVCNKLGCSKTIQLDLLSDEDAWIMFQRHAGLSEVSKKKLLDRGRKIVNECKRLPIAIAAIASSLKGKQHREEWDVALNSLQKHMSMGGVDHDLVDIYKCLKFSYDYLKDKNVEELFLLCSVFQEDKEISTKILTRLGIGVGLFEEGYDKYNNARCFVDSLFENIAGLRVLNLIAGKRITLSLPQSILSLTNIRSLLIESVDLGNISVLGSLQSLETLDLKRCTIGELPQEIAKLKKLRLLNLEHCSIENNNPFEVIQRCPSLEELYFWYSFNDFCREITLPVLDRYNLTQGYFLYSKIYDCSLSKCVSLLIDCLSEATFNHVMQTADYLKLERIKKGWRNIMPEIVPIDEGMNDLIELHLKDDSQLQCLVDTEHIGSQLPNVFSKLVVLELLHMNNLEELCNGPISFDSMNSIEKLTIMSCGNLRSLFKGNLNLCNLKTVKIEKCSKLVSVFHPSPSGSLPLLEELIIRECEQLENIFTYERTYIIEMFVPKLKVVKIERCDKLTYIFDQEVKLDSLIRLELEYVSNFIDIFPKSSNSISKPETQLQLQQVEPIKSNIFSCCYKVPSMVSEVQPQASSISTEISSHCFSSIWERAQCLSKIEVIELAYVSKIKSVFMLSIAQQMLSLESLTIQYCDELEHIVVDIGDGSGGNELDINVFPKLKVLYVASCKKLKHIFGHINDNDQNNNEIQLHLPALERLKLSFLWSLIGLCPKQYHTTFPSLKVLRLYCCSPVSRYQDSTTFKETGSYCFSSIWERAQCLSKIEVIELMGVPKIKSIFTLSNSLQMLSLESLTIHSCGELEHIVVDIGSNGNELGINVFPKLEELKVAYCEKLEYIFGCINASDDHDQNSNEIQLHLPALKSLKLSDLQSLIGLCPKQYHTTFPPLKKLDLFNCSQLDVKSIGDFTFLTSISRYQDSTTFKAISQAMWDFFNTLPRAQHYWACCADINGGGPDQKPDCRRPDEVAQRIVEEALIPS</sequence>
<dbReference type="PRINTS" id="PR00364">
    <property type="entry name" value="DISEASERSIST"/>
</dbReference>
<protein>
    <submittedName>
        <fullName evidence="7">Uncharacterized protein</fullName>
    </submittedName>
</protein>
<dbReference type="InterPro" id="IPR050905">
    <property type="entry name" value="Plant_NBS-LRR"/>
</dbReference>
<proteinExistence type="inferred from homology"/>
<dbReference type="PANTHER" id="PTHR33463:SF105">
    <property type="entry name" value="AND NB-ARC DOMAIN DISEASE RESISTANCE PROTEIN, PUTATIVE-RELATED"/>
    <property type="match status" value="1"/>
</dbReference>
<organism evidence="7 8">
    <name type="scientific">Trifolium subterraneum</name>
    <name type="common">Subterranean clover</name>
    <dbReference type="NCBI Taxonomy" id="3900"/>
    <lineage>
        <taxon>Eukaryota</taxon>
        <taxon>Viridiplantae</taxon>
        <taxon>Streptophyta</taxon>
        <taxon>Embryophyta</taxon>
        <taxon>Tracheophyta</taxon>
        <taxon>Spermatophyta</taxon>
        <taxon>Magnoliopsida</taxon>
        <taxon>eudicotyledons</taxon>
        <taxon>Gunneridae</taxon>
        <taxon>Pentapetalae</taxon>
        <taxon>rosids</taxon>
        <taxon>fabids</taxon>
        <taxon>Fabales</taxon>
        <taxon>Fabaceae</taxon>
        <taxon>Papilionoideae</taxon>
        <taxon>50 kb inversion clade</taxon>
        <taxon>NPAAA clade</taxon>
        <taxon>Hologalegina</taxon>
        <taxon>IRL clade</taxon>
        <taxon>Trifolieae</taxon>
        <taxon>Trifolium</taxon>
    </lineage>
</organism>
<dbReference type="AlphaFoldDB" id="A0A2Z6LM25"/>
<dbReference type="InterPro" id="IPR042197">
    <property type="entry name" value="Apaf_helical"/>
</dbReference>
<dbReference type="GO" id="GO:0043531">
    <property type="term" value="F:ADP binding"/>
    <property type="evidence" value="ECO:0007669"/>
    <property type="project" value="InterPro"/>
</dbReference>
<comment type="similarity">
    <text evidence="1">Belongs to the disease resistance NB-LRR family.</text>
</comment>
<keyword evidence="4" id="KW-0067">ATP-binding</keyword>
<dbReference type="SUPFAM" id="SSF52540">
    <property type="entry name" value="P-loop containing nucleoside triphosphate hydrolases"/>
    <property type="match status" value="1"/>
</dbReference>
<dbReference type="InterPro" id="IPR027417">
    <property type="entry name" value="P-loop_NTPase"/>
</dbReference>
<dbReference type="InterPro" id="IPR002182">
    <property type="entry name" value="NB-ARC"/>
</dbReference>
<dbReference type="GO" id="GO:0005524">
    <property type="term" value="F:ATP binding"/>
    <property type="evidence" value="ECO:0007669"/>
    <property type="project" value="UniProtKB-KW"/>
</dbReference>
<dbReference type="Pfam" id="PF23247">
    <property type="entry name" value="LRR_RPS2"/>
    <property type="match status" value="2"/>
</dbReference>
<evidence type="ECO:0000256" key="3">
    <source>
        <dbReference type="ARBA" id="ARBA00022821"/>
    </source>
</evidence>
<dbReference type="Gene3D" id="3.80.10.10">
    <property type="entry name" value="Ribonuclease Inhibitor"/>
    <property type="match status" value="3"/>
</dbReference>
<evidence type="ECO:0000256" key="1">
    <source>
        <dbReference type="ARBA" id="ARBA00008894"/>
    </source>
</evidence>
<evidence type="ECO:0000259" key="5">
    <source>
        <dbReference type="Pfam" id="PF00931"/>
    </source>
</evidence>
<dbReference type="FunFam" id="3.40.50.300:FF:001091">
    <property type="entry name" value="Probable disease resistance protein At1g61300"/>
    <property type="match status" value="1"/>
</dbReference>
<dbReference type="SUPFAM" id="SSF52058">
    <property type="entry name" value="L domain-like"/>
    <property type="match status" value="1"/>
</dbReference>
<keyword evidence="2" id="KW-0547">Nucleotide-binding</keyword>
<dbReference type="Pfam" id="PF00931">
    <property type="entry name" value="NB-ARC"/>
    <property type="match status" value="1"/>
</dbReference>
<keyword evidence="8" id="KW-1185">Reference proteome</keyword>
<dbReference type="Proteomes" id="UP000242715">
    <property type="component" value="Unassembled WGS sequence"/>
</dbReference>
<dbReference type="InterPro" id="IPR032675">
    <property type="entry name" value="LRR_dom_sf"/>
</dbReference>
<gene>
    <name evidence="7" type="ORF">TSUD_124870</name>
</gene>
<dbReference type="OrthoDB" id="786439at2759"/>
<reference evidence="8" key="1">
    <citation type="journal article" date="2017" name="Front. Plant Sci.">
        <title>Climate Clever Clovers: New Paradigm to Reduce the Environmental Footprint of Ruminants by Breeding Low Methanogenic Forages Utilizing Haplotype Variation.</title>
        <authorList>
            <person name="Kaur P."/>
            <person name="Appels R."/>
            <person name="Bayer P.E."/>
            <person name="Keeble-Gagnere G."/>
            <person name="Wang J."/>
            <person name="Hirakawa H."/>
            <person name="Shirasawa K."/>
            <person name="Vercoe P."/>
            <person name="Stefanova K."/>
            <person name="Durmic Z."/>
            <person name="Nichols P."/>
            <person name="Revell C."/>
            <person name="Isobe S.N."/>
            <person name="Edwards D."/>
            <person name="Erskine W."/>
        </authorList>
    </citation>
    <scope>NUCLEOTIDE SEQUENCE [LARGE SCALE GENOMIC DNA]</scope>
    <source>
        <strain evidence="8">cv. Daliak</strain>
    </source>
</reference>
<evidence type="ECO:0000259" key="6">
    <source>
        <dbReference type="Pfam" id="PF23247"/>
    </source>
</evidence>
<dbReference type="InterPro" id="IPR057135">
    <property type="entry name" value="At4g27190-like_LRR"/>
</dbReference>
<evidence type="ECO:0000313" key="8">
    <source>
        <dbReference type="Proteomes" id="UP000242715"/>
    </source>
</evidence>
<feature type="domain" description="Disease resistance protein At4g27190-like leucine-rich repeats" evidence="6">
    <location>
        <begin position="1102"/>
        <end position="1183"/>
    </location>
</feature>